<dbReference type="InterPro" id="IPR011640">
    <property type="entry name" value="Fe2_transport_prot_B_C"/>
</dbReference>
<dbReference type="Gene3D" id="1.10.287.1770">
    <property type="match status" value="1"/>
</dbReference>
<evidence type="ECO:0000313" key="19">
    <source>
        <dbReference type="EMBL" id="RGB82434.1"/>
    </source>
</evidence>
<dbReference type="Pfam" id="PF02421">
    <property type="entry name" value="FeoB_N"/>
    <property type="match status" value="1"/>
</dbReference>
<feature type="transmembrane region" description="Helical" evidence="17">
    <location>
        <begin position="794"/>
        <end position="813"/>
    </location>
</feature>
<keyword evidence="12 15" id="KW-0342">GTP-binding</keyword>
<feature type="transmembrane region" description="Helical" evidence="17">
    <location>
        <begin position="278"/>
        <end position="295"/>
    </location>
</feature>
<keyword evidence="13 17" id="KW-0472">Membrane</keyword>
<evidence type="ECO:0000256" key="10">
    <source>
        <dbReference type="ARBA" id="ARBA00023004"/>
    </source>
</evidence>
<feature type="binding site" evidence="16">
    <location>
        <position position="20"/>
    </location>
    <ligand>
        <name>Mg(2+)</name>
        <dbReference type="ChEBI" id="CHEBI:18420"/>
        <label>2</label>
    </ligand>
</feature>
<proteinExistence type="inferred from homology"/>
<keyword evidence="16" id="KW-0479">Metal-binding</keyword>
<evidence type="ECO:0000256" key="17">
    <source>
        <dbReference type="RuleBase" id="RU362098"/>
    </source>
</evidence>
<evidence type="ECO:0000313" key="20">
    <source>
        <dbReference type="Proteomes" id="UP000260773"/>
    </source>
</evidence>
<evidence type="ECO:0000256" key="7">
    <source>
        <dbReference type="ARBA" id="ARBA00022692"/>
    </source>
</evidence>
<evidence type="ECO:0000256" key="8">
    <source>
        <dbReference type="ARBA" id="ARBA00022741"/>
    </source>
</evidence>
<feature type="binding site" evidence="15">
    <location>
        <begin position="114"/>
        <end position="117"/>
    </location>
    <ligand>
        <name>GTP</name>
        <dbReference type="ChEBI" id="CHEBI:37565"/>
        <label>1</label>
    </ligand>
</feature>
<feature type="domain" description="FeoB-type G" evidence="18">
    <location>
        <begin position="2"/>
        <end position="163"/>
    </location>
</feature>
<keyword evidence="8 15" id="KW-0547">Nucleotide-binding</keyword>
<evidence type="ECO:0000256" key="1">
    <source>
        <dbReference type="ARBA" id="ARBA00003926"/>
    </source>
</evidence>
<evidence type="ECO:0000256" key="11">
    <source>
        <dbReference type="ARBA" id="ARBA00023065"/>
    </source>
</evidence>
<keyword evidence="10 17" id="KW-0408">Iron</keyword>
<keyword evidence="11" id="KW-0406">Ion transport</keyword>
<feature type="transmembrane region" description="Helical" evidence="17">
    <location>
        <begin position="506"/>
        <end position="529"/>
    </location>
</feature>
<dbReference type="InterPro" id="IPR041069">
    <property type="entry name" value="FeoB_Cyto"/>
</dbReference>
<dbReference type="GO" id="GO:0005525">
    <property type="term" value="F:GTP binding"/>
    <property type="evidence" value="ECO:0007669"/>
    <property type="project" value="UniProtKB-KW"/>
</dbReference>
<dbReference type="InterPro" id="IPR005225">
    <property type="entry name" value="Small_GTP-bd"/>
</dbReference>
<evidence type="ECO:0000256" key="12">
    <source>
        <dbReference type="ARBA" id="ARBA00023134"/>
    </source>
</evidence>
<dbReference type="GO" id="GO:0015093">
    <property type="term" value="F:ferrous iron transmembrane transporter activity"/>
    <property type="evidence" value="ECO:0007669"/>
    <property type="project" value="UniProtKB-UniRule"/>
</dbReference>
<dbReference type="PANTHER" id="PTHR43185">
    <property type="entry name" value="FERROUS IRON TRANSPORT PROTEIN B"/>
    <property type="match status" value="1"/>
</dbReference>
<protein>
    <recommendedName>
        <fullName evidence="14 17">Ferrous iron transport protein B</fullName>
    </recommendedName>
</protein>
<evidence type="ECO:0000256" key="2">
    <source>
        <dbReference type="ARBA" id="ARBA00004429"/>
    </source>
</evidence>
<dbReference type="InterPro" id="IPR050860">
    <property type="entry name" value="FeoB_GTPase"/>
</dbReference>
<dbReference type="GO" id="GO:0046872">
    <property type="term" value="F:metal ion binding"/>
    <property type="evidence" value="ECO:0007669"/>
    <property type="project" value="UniProtKB-KW"/>
</dbReference>
<feature type="binding site" evidence="16">
    <location>
        <position position="24"/>
    </location>
    <ligand>
        <name>Mg(2+)</name>
        <dbReference type="ChEBI" id="CHEBI:18420"/>
        <label>2</label>
    </ligand>
</feature>
<evidence type="ECO:0000259" key="18">
    <source>
        <dbReference type="PROSITE" id="PS51711"/>
    </source>
</evidence>
<comment type="function">
    <text evidence="1 17">Probable transporter of a GTP-driven Fe(2+) uptake system.</text>
</comment>
<feature type="binding site" evidence="16">
    <location>
        <position position="23"/>
    </location>
    <ligand>
        <name>Mg(2+)</name>
        <dbReference type="ChEBI" id="CHEBI:18420"/>
        <label>2</label>
    </ligand>
</feature>
<feature type="transmembrane region" description="Helical" evidence="17">
    <location>
        <begin position="568"/>
        <end position="591"/>
    </location>
</feature>
<reference evidence="19 20" key="1">
    <citation type="submission" date="2018-08" db="EMBL/GenBank/DDBJ databases">
        <title>A genome reference for cultivated species of the human gut microbiota.</title>
        <authorList>
            <person name="Zou Y."/>
            <person name="Xue W."/>
            <person name="Luo G."/>
        </authorList>
    </citation>
    <scope>NUCLEOTIDE SEQUENCE [LARGE SCALE GENOMIC DNA]</scope>
    <source>
        <strain evidence="19 20">AF45-17</strain>
    </source>
</reference>
<dbReference type="Pfam" id="PF07670">
    <property type="entry name" value="Gate"/>
    <property type="match status" value="2"/>
</dbReference>
<dbReference type="CDD" id="cd01879">
    <property type="entry name" value="FeoB"/>
    <property type="match status" value="1"/>
</dbReference>
<dbReference type="AlphaFoldDB" id="A0A3E2TTA8"/>
<feature type="binding site" evidence="15">
    <location>
        <begin position="54"/>
        <end position="57"/>
    </location>
    <ligand>
        <name>GTP</name>
        <dbReference type="ChEBI" id="CHEBI:37565"/>
        <label>1</label>
    </ligand>
</feature>
<dbReference type="GO" id="GO:0005886">
    <property type="term" value="C:plasma membrane"/>
    <property type="evidence" value="ECO:0007669"/>
    <property type="project" value="UniProtKB-SubCell"/>
</dbReference>
<comment type="similarity">
    <text evidence="17">Belongs to the TRAFAC class TrmE-Era-EngA-EngB-Septin-like GTPase superfamily. FeoB GTPase (TC 9.A.8) family.</text>
</comment>
<evidence type="ECO:0000256" key="4">
    <source>
        <dbReference type="ARBA" id="ARBA00022475"/>
    </source>
</evidence>
<dbReference type="FunFam" id="3.40.50.300:FF:000426">
    <property type="entry name" value="Ferrous iron transport protein B"/>
    <property type="match status" value="1"/>
</dbReference>
<keyword evidence="7 17" id="KW-0812">Transmembrane</keyword>
<dbReference type="Proteomes" id="UP000260773">
    <property type="component" value="Unassembled WGS sequence"/>
</dbReference>
<feature type="transmembrane region" description="Helical" evidence="17">
    <location>
        <begin position="763"/>
        <end position="782"/>
    </location>
</feature>
<dbReference type="InterPro" id="IPR030389">
    <property type="entry name" value="G_FEOB_dom"/>
</dbReference>
<feature type="transmembrane region" description="Helical" evidence="17">
    <location>
        <begin position="541"/>
        <end position="562"/>
    </location>
</feature>
<dbReference type="NCBIfam" id="TIGR00437">
    <property type="entry name" value="feoB"/>
    <property type="match status" value="1"/>
</dbReference>
<feature type="transmembrane region" description="Helical" evidence="17">
    <location>
        <begin position="634"/>
        <end position="653"/>
    </location>
</feature>
<comment type="subcellular location">
    <subcellularLocation>
        <location evidence="2">Cell inner membrane</location>
        <topology evidence="2">Multi-pass membrane protein</topology>
    </subcellularLocation>
    <subcellularLocation>
        <location evidence="17">Cell membrane</location>
        <topology evidence="17">Multi-pass membrane protein</topology>
    </subcellularLocation>
</comment>
<keyword evidence="6" id="KW-0997">Cell inner membrane</keyword>
<dbReference type="Pfam" id="PF17910">
    <property type="entry name" value="FeoB_Cyto"/>
    <property type="match status" value="1"/>
</dbReference>
<dbReference type="EMBL" id="QVEP01000001">
    <property type="protein sequence ID" value="RGB82434.1"/>
    <property type="molecule type" value="Genomic_DNA"/>
</dbReference>
<evidence type="ECO:0000256" key="16">
    <source>
        <dbReference type="PIRSR" id="PIRSR603373-2"/>
    </source>
</evidence>
<dbReference type="PROSITE" id="PS51711">
    <property type="entry name" value="G_FEOB"/>
    <property type="match status" value="1"/>
</dbReference>
<evidence type="ECO:0000256" key="5">
    <source>
        <dbReference type="ARBA" id="ARBA00022496"/>
    </source>
</evidence>
<dbReference type="InterPro" id="IPR011642">
    <property type="entry name" value="Gate_dom"/>
</dbReference>
<dbReference type="InterPro" id="IPR027417">
    <property type="entry name" value="P-loop_NTPase"/>
</dbReference>
<dbReference type="NCBIfam" id="TIGR00231">
    <property type="entry name" value="small_GTP"/>
    <property type="match status" value="1"/>
</dbReference>
<organism evidence="19 20">
    <name type="scientific">Coprococcus catus</name>
    <dbReference type="NCBI Taxonomy" id="116085"/>
    <lineage>
        <taxon>Bacteria</taxon>
        <taxon>Bacillati</taxon>
        <taxon>Bacillota</taxon>
        <taxon>Clostridia</taxon>
        <taxon>Lachnospirales</taxon>
        <taxon>Lachnospiraceae</taxon>
        <taxon>Coprococcus</taxon>
    </lineage>
</organism>
<keyword evidence="9 17" id="KW-1133">Transmembrane helix</keyword>
<evidence type="ECO:0000256" key="15">
    <source>
        <dbReference type="PIRSR" id="PIRSR603373-1"/>
    </source>
</evidence>
<gene>
    <name evidence="19" type="primary">feoB</name>
    <name evidence="19" type="ORF">DW070_00365</name>
</gene>
<dbReference type="SUPFAM" id="SSF52540">
    <property type="entry name" value="P-loop containing nucleoside triphosphate hydrolases"/>
    <property type="match status" value="1"/>
</dbReference>
<dbReference type="PANTHER" id="PTHR43185:SF1">
    <property type="entry name" value="FE(2+) TRANSPORTER FEOB"/>
    <property type="match status" value="1"/>
</dbReference>
<dbReference type="InterPro" id="IPR003373">
    <property type="entry name" value="Fe2_transport_prot-B"/>
</dbReference>
<feature type="transmembrane region" description="Helical" evidence="17">
    <location>
        <begin position="462"/>
        <end position="486"/>
    </location>
</feature>
<feature type="binding site" evidence="15">
    <location>
        <begin position="34"/>
        <end position="38"/>
    </location>
    <ligand>
        <name>GTP</name>
        <dbReference type="ChEBI" id="CHEBI:37565"/>
        <label>1</label>
    </ligand>
</feature>
<sequence>MAIRIALAGNPNCGKTTLFNALTGSNQFVGNWPGVTVEKKEGKLKGHKDVVITDLPGIYSLSPYTLEEVVARNYILNEKPDAILNIVDGTNLERNLYLTTQLMELGIPVIMAINMMDLVQKNGDNINIQKLSEVCGCPVYEISALKNTGIKEASDAVVKAAQSKAVQGTVHKFNNKVEGYLNDIETLLGSDVADAQKRFYAIKLFERDDKIAAQMKSAPNVEAIISKAEKEMDDDSESIITNERYEYIASIIGSCLKKKHAGADTISDKIDRIVTNRILALPIFAVIMFLVYYISMTTIGAAATGWTNDNLFGDGFFIGSDGGYGDADEAYAGALEVVNGFISYEADQGMDTSAVEAAIDSEADDYDPAAAAAAVNAFVAQVDPSTEATYLVEDEETLATEETTASYADLTDAVAALSEAGYEAPDPAAYGTFISSIPDAVSGLLENANCAEWLQGLIVDGIIAGVGAVLGFVPQMLVLFFLLAILESCGYMARIAFIMDRIFRKFGLSGKSFIPILVGTGCGIPGIMASRTIENERDRRMTIMTTTFIPCGAKTPFIAMIAGAVFGGAAWVATSAYFLGMAAIICSGIILKKTKIFAGDPAPFVMELPAYHIPTPGAVLRATWERGWSFIKKAGTIITLSTILVWFLSYFGWVDGAFTMLAEDQLDSSILARVGHAIAWIFAPLGFGNWQATVASVTGLVAKENIVGTLGILYGGGDGTVYQTMAASFTLVSGYAFMAFNLLCAPCFAAMGAIKREMNNAKWFWIAIGYQCGFAYLVALVINQIGNLVANHTFGIFTVVAILVIIGFFYLLFRPYKESNTLEVKGKAVA</sequence>
<feature type="binding site" evidence="15">
    <location>
        <begin position="9"/>
        <end position="16"/>
    </location>
    <ligand>
        <name>GTP</name>
        <dbReference type="ChEBI" id="CHEBI:37565"/>
        <label>1</label>
    </ligand>
</feature>
<keyword evidence="4" id="KW-1003">Cell membrane</keyword>
<feature type="binding site" evidence="16">
    <location>
        <position position="21"/>
    </location>
    <ligand>
        <name>Mg(2+)</name>
        <dbReference type="ChEBI" id="CHEBI:18420"/>
        <label>2</label>
    </ligand>
</feature>
<keyword evidence="16" id="KW-0460">Magnesium</keyword>
<accession>A0A3E2TTA8</accession>
<evidence type="ECO:0000256" key="6">
    <source>
        <dbReference type="ARBA" id="ARBA00022519"/>
    </source>
</evidence>
<dbReference type="Pfam" id="PF07664">
    <property type="entry name" value="FeoB_C"/>
    <property type="match status" value="1"/>
</dbReference>
<feature type="transmembrane region" description="Helical" evidence="17">
    <location>
        <begin position="732"/>
        <end position="751"/>
    </location>
</feature>
<name>A0A3E2TTA8_9FIRM</name>
<comment type="caution">
    <text evidence="19">The sequence shown here is derived from an EMBL/GenBank/DDBJ whole genome shotgun (WGS) entry which is preliminary data.</text>
</comment>
<evidence type="ECO:0000256" key="3">
    <source>
        <dbReference type="ARBA" id="ARBA00022448"/>
    </source>
</evidence>
<evidence type="ECO:0000256" key="9">
    <source>
        <dbReference type="ARBA" id="ARBA00022989"/>
    </source>
</evidence>
<evidence type="ECO:0000256" key="14">
    <source>
        <dbReference type="NCBIfam" id="TIGR00437"/>
    </source>
</evidence>
<keyword evidence="5 17" id="KW-0410">Iron transport</keyword>
<keyword evidence="3 17" id="KW-0813">Transport</keyword>
<dbReference type="Gene3D" id="3.40.50.300">
    <property type="entry name" value="P-loop containing nucleotide triphosphate hydrolases"/>
    <property type="match status" value="1"/>
</dbReference>
<evidence type="ECO:0000256" key="13">
    <source>
        <dbReference type="ARBA" id="ARBA00023136"/>
    </source>
</evidence>